<dbReference type="InterPro" id="IPR016160">
    <property type="entry name" value="Ald_DH_CS_CYS"/>
</dbReference>
<feature type="active site" evidence="3">
    <location>
        <position position="601"/>
    </location>
</feature>
<protein>
    <submittedName>
        <fullName evidence="7">Mitochondrial aldehyde dehydrogenase</fullName>
    </submittedName>
</protein>
<evidence type="ECO:0000256" key="4">
    <source>
        <dbReference type="RuleBase" id="RU003345"/>
    </source>
</evidence>
<sequence length="919" mass="103224">MNIPDSPSLPSQEIEIPETTIPASLGAELDLDDDSEDEGNYENKDNKGISTEIEAADADVDVDVDMTDEDLVNPLACNIPQDKNYETPMLDFSDPIKAPIETMNPFGSNLKLQSSDPIPIKISIDWNLPKLNDLQEQKLLEYVEEKHMIIQRGFVKYLASMHSEEEQEQEQEQQEQEQEQEQQDNNDKDNDNGVLLWPAMVNKLEELLEFVWYTMTQIKGIPIVYHQRVILDGELLERVSFKKRKNITNLTVIVEKQQKELVSLPSKLITKNGNQINVIVVEELKLPTGVGEHIGKLFFAVILKIMGDIIDYVVKYRFQCHQDWILCLLLLGKIDNFVKVEISIPNGNKHQQPTGLFINNEFVASSDNQTIPVENPGNGETICSIHLANEDDIDKAVDAAEDAFFNKWSKISGKAKSEYLYKIADLIIKYSSQLADLESIESGKPKDTNAIFDVLHSADVFKYYAGKAISAQDGKTIESETSKFTYTIYEPFGVCAAIIAWNFPMSTFAWKVAPCIAAGNTIVVKTSELTPLSALLMGKIFKEAELPSGVINITCGLGSIAGVKLSEHPKIQKISFTGSTNVGKIIQQSAAKSNLKYCTLECGGKSPLVIMEDADLDQAVKWAAFGIFFNKGEICTASSRIYVQESIYDKFLTMYKDHVEESYVQGEQFIPGVNVGPTVCKSQQEKILGYIESAKKEGGKIISGGGIPSTTNKKGYYIQPTIIADCNQSMTVVKEEIFGPVVTVSKFTSDEEAIKLSNDSEYGLAAYLFTKDIVRSQNYIRQVQSGQVFVNYTFAADFRMPFGGYKMSGNGRELGEEGLKAFQQMILPRWLKEWHVNTMFFSFFFFFTEYTITAGGGPGISYYLRLRLFDPDKLKEFREEGIQQRICEEKFLEQRRKERLEKNSGNADANANVNVKKQE</sequence>
<dbReference type="Gene3D" id="3.40.309.10">
    <property type="entry name" value="Aldehyde Dehydrogenase, Chain A, domain 2"/>
    <property type="match status" value="1"/>
</dbReference>
<dbReference type="FunFam" id="3.40.309.10:FF:000012">
    <property type="entry name" value="Betaine aldehyde dehydrogenase"/>
    <property type="match status" value="1"/>
</dbReference>
<feature type="compositionally biased region" description="Acidic residues" evidence="5">
    <location>
        <begin position="29"/>
        <end position="40"/>
    </location>
</feature>
<proteinExistence type="inferred from homology"/>
<feature type="compositionally biased region" description="Low complexity" evidence="5">
    <location>
        <begin position="906"/>
        <end position="919"/>
    </location>
</feature>
<dbReference type="Pfam" id="PF00171">
    <property type="entry name" value="Aldedh"/>
    <property type="match status" value="1"/>
</dbReference>
<dbReference type="InterPro" id="IPR015590">
    <property type="entry name" value="Aldehyde_DH_dom"/>
</dbReference>
<dbReference type="FunFam" id="3.40.605.10:FF:000001">
    <property type="entry name" value="Aldehyde dehydrogenase 1"/>
    <property type="match status" value="1"/>
</dbReference>
<dbReference type="InterPro" id="IPR016163">
    <property type="entry name" value="Ald_DH_C"/>
</dbReference>
<dbReference type="InterPro" id="IPR016162">
    <property type="entry name" value="Ald_DH_N"/>
</dbReference>
<feature type="region of interest" description="Disordered" evidence="5">
    <location>
        <begin position="898"/>
        <end position="919"/>
    </location>
</feature>
<feature type="domain" description="Aldehyde dehydrogenase" evidence="6">
    <location>
        <begin position="363"/>
        <end position="824"/>
    </location>
</feature>
<feature type="region of interest" description="Disordered" evidence="5">
    <location>
        <begin position="1"/>
        <end position="50"/>
    </location>
</feature>
<accession>A0A9P6WQS0</accession>
<name>A0A9P6WQS0_9ASCO</name>
<evidence type="ECO:0000313" key="7">
    <source>
        <dbReference type="EMBL" id="KAG0690523.1"/>
    </source>
</evidence>
<dbReference type="InterPro" id="IPR029510">
    <property type="entry name" value="Ald_DH_CS_GLU"/>
</dbReference>
<comment type="caution">
    <text evidence="7">The sequence shown here is derived from an EMBL/GenBank/DDBJ whole genome shotgun (WGS) entry which is preliminary data.</text>
</comment>
<evidence type="ECO:0000256" key="3">
    <source>
        <dbReference type="PROSITE-ProRule" id="PRU10007"/>
    </source>
</evidence>
<dbReference type="GO" id="GO:0019752">
    <property type="term" value="P:carboxylic acid metabolic process"/>
    <property type="evidence" value="ECO:0007669"/>
    <property type="project" value="UniProtKB-ARBA"/>
</dbReference>
<evidence type="ECO:0000256" key="5">
    <source>
        <dbReference type="SAM" id="MobiDB-lite"/>
    </source>
</evidence>
<dbReference type="InterPro" id="IPR016161">
    <property type="entry name" value="Ald_DH/histidinol_DH"/>
</dbReference>
<keyword evidence="8" id="KW-1185">Reference proteome</keyword>
<dbReference type="PANTHER" id="PTHR11699">
    <property type="entry name" value="ALDEHYDE DEHYDROGENASE-RELATED"/>
    <property type="match status" value="1"/>
</dbReference>
<gene>
    <name evidence="7" type="primary">ALD2_2</name>
    <name evidence="7" type="ORF">C6P40_002512</name>
</gene>
<evidence type="ECO:0000256" key="1">
    <source>
        <dbReference type="ARBA" id="ARBA00009986"/>
    </source>
</evidence>
<dbReference type="SUPFAM" id="SSF53720">
    <property type="entry name" value="ALDH-like"/>
    <property type="match status" value="1"/>
</dbReference>
<dbReference type="Gene3D" id="3.40.605.10">
    <property type="entry name" value="Aldehyde Dehydrogenase, Chain A, domain 1"/>
    <property type="match status" value="1"/>
</dbReference>
<evidence type="ECO:0000259" key="6">
    <source>
        <dbReference type="Pfam" id="PF00171"/>
    </source>
</evidence>
<reference evidence="7" key="1">
    <citation type="submission" date="2020-11" db="EMBL/GenBank/DDBJ databases">
        <title>Kefir isolates.</title>
        <authorList>
            <person name="Marcisauskas S."/>
            <person name="Kim Y."/>
            <person name="Blasche S."/>
        </authorList>
    </citation>
    <scope>NUCLEOTIDE SEQUENCE</scope>
    <source>
        <strain evidence="7">Olga-1</strain>
    </source>
</reference>
<evidence type="ECO:0000313" key="8">
    <source>
        <dbReference type="Proteomes" id="UP000697127"/>
    </source>
</evidence>
<comment type="similarity">
    <text evidence="1 4">Belongs to the aldehyde dehydrogenase family.</text>
</comment>
<feature type="region of interest" description="Disordered" evidence="5">
    <location>
        <begin position="161"/>
        <end position="192"/>
    </location>
</feature>
<evidence type="ECO:0000256" key="2">
    <source>
        <dbReference type="ARBA" id="ARBA00023002"/>
    </source>
</evidence>
<keyword evidence="2 4" id="KW-0560">Oxidoreductase</keyword>
<dbReference type="PROSITE" id="PS00687">
    <property type="entry name" value="ALDEHYDE_DEHYDR_GLU"/>
    <property type="match status" value="1"/>
</dbReference>
<dbReference type="PROSITE" id="PS00070">
    <property type="entry name" value="ALDEHYDE_DEHYDR_CYS"/>
    <property type="match status" value="1"/>
</dbReference>
<feature type="compositionally biased region" description="Acidic residues" evidence="5">
    <location>
        <begin position="165"/>
        <end position="184"/>
    </location>
</feature>
<dbReference type="GO" id="GO:0016620">
    <property type="term" value="F:oxidoreductase activity, acting on the aldehyde or oxo group of donors, NAD or NADP as acceptor"/>
    <property type="evidence" value="ECO:0007669"/>
    <property type="project" value="InterPro"/>
</dbReference>
<dbReference type="AlphaFoldDB" id="A0A9P6WQS0"/>
<dbReference type="EMBL" id="PUHW01000028">
    <property type="protein sequence ID" value="KAG0690523.1"/>
    <property type="molecule type" value="Genomic_DNA"/>
</dbReference>
<organism evidence="7 8">
    <name type="scientific">Pichia californica</name>
    <dbReference type="NCBI Taxonomy" id="460514"/>
    <lineage>
        <taxon>Eukaryota</taxon>
        <taxon>Fungi</taxon>
        <taxon>Dikarya</taxon>
        <taxon>Ascomycota</taxon>
        <taxon>Saccharomycotina</taxon>
        <taxon>Pichiomycetes</taxon>
        <taxon>Pichiales</taxon>
        <taxon>Pichiaceae</taxon>
        <taxon>Pichia</taxon>
    </lineage>
</organism>
<dbReference type="Proteomes" id="UP000697127">
    <property type="component" value="Unassembled WGS sequence"/>
</dbReference>